<protein>
    <recommendedName>
        <fullName evidence="2">Phospholipase/carboxylesterase/thioesterase domain-containing protein</fullName>
    </recommendedName>
</protein>
<feature type="non-terminal residue" evidence="1">
    <location>
        <position position="203"/>
    </location>
</feature>
<dbReference type="Pfam" id="PF00756">
    <property type="entry name" value="Esterase"/>
    <property type="match status" value="1"/>
</dbReference>
<accession>A0A0F8ZBT8</accession>
<reference evidence="1" key="1">
    <citation type="journal article" date="2015" name="Nature">
        <title>Complex archaea that bridge the gap between prokaryotes and eukaryotes.</title>
        <authorList>
            <person name="Spang A."/>
            <person name="Saw J.H."/>
            <person name="Jorgensen S.L."/>
            <person name="Zaremba-Niedzwiedzka K."/>
            <person name="Martijn J."/>
            <person name="Lind A.E."/>
            <person name="van Eijk R."/>
            <person name="Schleper C."/>
            <person name="Guy L."/>
            <person name="Ettema T.J."/>
        </authorList>
    </citation>
    <scope>NUCLEOTIDE SEQUENCE</scope>
</reference>
<evidence type="ECO:0008006" key="2">
    <source>
        <dbReference type="Google" id="ProtNLM"/>
    </source>
</evidence>
<dbReference type="AlphaFoldDB" id="A0A0F8ZBT8"/>
<organism evidence="1">
    <name type="scientific">marine sediment metagenome</name>
    <dbReference type="NCBI Taxonomy" id="412755"/>
    <lineage>
        <taxon>unclassified sequences</taxon>
        <taxon>metagenomes</taxon>
        <taxon>ecological metagenomes</taxon>
    </lineage>
</organism>
<comment type="caution">
    <text evidence="1">The sequence shown here is derived from an EMBL/GenBank/DDBJ whole genome shotgun (WGS) entry which is preliminary data.</text>
</comment>
<dbReference type="Gene3D" id="3.40.50.1820">
    <property type="entry name" value="alpha/beta hydrolase"/>
    <property type="match status" value="1"/>
</dbReference>
<dbReference type="InterPro" id="IPR000801">
    <property type="entry name" value="Esterase-like"/>
</dbReference>
<dbReference type="InterPro" id="IPR029058">
    <property type="entry name" value="AB_hydrolase_fold"/>
</dbReference>
<gene>
    <name evidence="1" type="ORF">LCGC14_2714980</name>
</gene>
<proteinExistence type="predicted"/>
<name>A0A0F8ZBT8_9ZZZZ</name>
<sequence>MIIGLCCIVFSLLVFGCQKIEPYRIVETPYPVIDQQGNNREYKLYLPEVQKRMDIPLLVYFHGVRSECFKKYPGLRNYTGSPVEETGLIEFSKLNKIALLVPEARYEYKFHNCMSKGWSPLDLEMDGIEKIIDVVIEKYSISKKKIFLAGLSAGAVLSFHLANRRPELYNSILAHSQGSIYDDLRYLKPRVMGPKFRVLIGYT</sequence>
<dbReference type="SUPFAM" id="SSF53474">
    <property type="entry name" value="alpha/beta-Hydrolases"/>
    <property type="match status" value="1"/>
</dbReference>
<dbReference type="EMBL" id="LAZR01048742">
    <property type="protein sequence ID" value="KKK91238.1"/>
    <property type="molecule type" value="Genomic_DNA"/>
</dbReference>
<evidence type="ECO:0000313" key="1">
    <source>
        <dbReference type="EMBL" id="KKK91238.1"/>
    </source>
</evidence>